<evidence type="ECO:0000256" key="9">
    <source>
        <dbReference type="RuleBase" id="RU004391"/>
    </source>
</evidence>
<comment type="pathway">
    <text evidence="1 8 9">Sulfur metabolism; glutathione biosynthesis; glutathione from L-cysteine and L-glutamate: step 1/2.</text>
</comment>
<evidence type="ECO:0000256" key="2">
    <source>
        <dbReference type="ARBA" id="ARBA00008772"/>
    </source>
</evidence>
<keyword evidence="3 8" id="KW-0436">Ligase</keyword>
<evidence type="ECO:0000256" key="6">
    <source>
        <dbReference type="ARBA" id="ARBA00022840"/>
    </source>
</evidence>
<evidence type="ECO:0000256" key="4">
    <source>
        <dbReference type="ARBA" id="ARBA00022684"/>
    </source>
</evidence>
<accession>A0A3B0LZB4</accession>
<proteinExistence type="inferred from homology"/>
<reference evidence="11" key="1">
    <citation type="submission" date="2018-04" db="EMBL/GenBank/DDBJ databases">
        <authorList>
            <person name="Go L.Y."/>
            <person name="Mitchell J.A."/>
        </authorList>
    </citation>
    <scope>NUCLEOTIDE SEQUENCE</scope>
    <source>
        <strain evidence="11">ARTV</strain>
    </source>
</reference>
<comment type="catalytic activity">
    <reaction evidence="7 8 9">
        <text>L-cysteine + L-glutamate + ATP = gamma-L-glutamyl-L-cysteine + ADP + phosphate + H(+)</text>
        <dbReference type="Rhea" id="RHEA:13285"/>
        <dbReference type="ChEBI" id="CHEBI:15378"/>
        <dbReference type="ChEBI" id="CHEBI:29985"/>
        <dbReference type="ChEBI" id="CHEBI:30616"/>
        <dbReference type="ChEBI" id="CHEBI:35235"/>
        <dbReference type="ChEBI" id="CHEBI:43474"/>
        <dbReference type="ChEBI" id="CHEBI:58173"/>
        <dbReference type="ChEBI" id="CHEBI:456216"/>
        <dbReference type="EC" id="6.3.2.2"/>
    </reaction>
</comment>
<dbReference type="GO" id="GO:0005524">
    <property type="term" value="F:ATP binding"/>
    <property type="evidence" value="ECO:0007669"/>
    <property type="project" value="UniProtKB-KW"/>
</dbReference>
<dbReference type="SUPFAM" id="SSF55931">
    <property type="entry name" value="Glutamine synthetase/guanido kinase"/>
    <property type="match status" value="1"/>
</dbReference>
<dbReference type="InterPro" id="IPR007370">
    <property type="entry name" value="Glu_cys_ligase"/>
</dbReference>
<dbReference type="InterPro" id="IPR014746">
    <property type="entry name" value="Gln_synth/guanido_kin_cat_dom"/>
</dbReference>
<dbReference type="EC" id="6.3.2.2" evidence="8"/>
<dbReference type="GO" id="GO:0046872">
    <property type="term" value="F:metal ion binding"/>
    <property type="evidence" value="ECO:0007669"/>
    <property type="project" value="TreeGrafter"/>
</dbReference>
<name>A0A3B0LZB4_9GAMM</name>
<organism evidence="11">
    <name type="scientific">Arsenophonus endosymbiont of Trialeurodes vaporariorum</name>
    <dbReference type="NCBI Taxonomy" id="235567"/>
    <lineage>
        <taxon>Bacteria</taxon>
        <taxon>Pseudomonadati</taxon>
        <taxon>Pseudomonadota</taxon>
        <taxon>Gammaproteobacteria</taxon>
        <taxon>Enterobacterales</taxon>
        <taxon>Morganellaceae</taxon>
        <taxon>Arsenophonus</taxon>
    </lineage>
</organism>
<dbReference type="HAMAP" id="MF_00578">
    <property type="entry name" value="Glu_cys_ligase"/>
    <property type="match status" value="1"/>
</dbReference>
<gene>
    <name evidence="8 11" type="primary">gshA</name>
    <name evidence="11" type="ORF">ARTV_1880</name>
</gene>
<evidence type="ECO:0000256" key="5">
    <source>
        <dbReference type="ARBA" id="ARBA00022741"/>
    </source>
</evidence>
<dbReference type="PANTHER" id="PTHR38761:SF1">
    <property type="entry name" value="GLUTAMATE--CYSTEINE LIGASE"/>
    <property type="match status" value="1"/>
</dbReference>
<evidence type="ECO:0000259" key="10">
    <source>
        <dbReference type="Pfam" id="PF04262"/>
    </source>
</evidence>
<dbReference type="GO" id="GO:0004357">
    <property type="term" value="F:glutamate-cysteine ligase activity"/>
    <property type="evidence" value="ECO:0007669"/>
    <property type="project" value="UniProtKB-UniRule"/>
</dbReference>
<evidence type="ECO:0000256" key="3">
    <source>
        <dbReference type="ARBA" id="ARBA00022598"/>
    </source>
</evidence>
<dbReference type="Pfam" id="PF04262">
    <property type="entry name" value="Glu_cys_ligase"/>
    <property type="match status" value="1"/>
</dbReference>
<dbReference type="GO" id="GO:0006750">
    <property type="term" value="P:glutathione biosynthetic process"/>
    <property type="evidence" value="ECO:0007669"/>
    <property type="project" value="UniProtKB-UniRule"/>
</dbReference>
<keyword evidence="4 8" id="KW-0317">Glutathione biosynthesis</keyword>
<dbReference type="NCBIfam" id="TIGR01434">
    <property type="entry name" value="glu_cys_ligase"/>
    <property type="match status" value="1"/>
</dbReference>
<keyword evidence="5 8" id="KW-0547">Nucleotide-binding</keyword>
<dbReference type="UniPathway" id="UPA00142">
    <property type="reaction ID" value="UER00209"/>
</dbReference>
<dbReference type="InterPro" id="IPR006334">
    <property type="entry name" value="Glut_cys_ligase"/>
</dbReference>
<sequence>MIPNVSKALSWLEARPNILHGLRRGIERETLRMTPTGGLAKSPHPDSLGKALTHPWITTDFAEALLEFITPVDNNIGHVLAFLRDLHRYTARHLDHELMWPLSMPCFIESQDNIKLAQYGVSNIGRFKTLYREGLKNRYGALMQTIAGIHYNFSLPIEFWQALVGVKDAESGKDEISAGYFRLIRNYYRFGWVIPYLFGASPAICGSFLHGNARHFPFEKTAKGTYYLPYATSLRMSDLGYTNKSQSDLKITFNDLTIYVTGLKQAIKQPSPEFTKLGIYNKDGKYLQLNTNILQIENELYAPIRPKRVLIGDESSSDALLNRGIEYIEVRALDINPFTAIGIDEAQIHFLDLFLIWCVLADAPVMDERELNCCRTNWNRVILEGRKPGQIIGVGCGESMRPLKEVGQILFDDLIRVADVLDVSGNTRYREICSQLIAMFENPDLTYSGQILSPMIEQSISQYGLQLAKTYHQQLSNEPYEVITETEFANVRHTSISKQFAIEQADKISFERYLKAHIG</sequence>
<dbReference type="EMBL" id="UFQR01000007">
    <property type="protein sequence ID" value="SSW95785.1"/>
    <property type="molecule type" value="Genomic_DNA"/>
</dbReference>
<dbReference type="Gene3D" id="3.30.590.20">
    <property type="match status" value="1"/>
</dbReference>
<evidence type="ECO:0000313" key="11">
    <source>
        <dbReference type="EMBL" id="SSW95785.1"/>
    </source>
</evidence>
<keyword evidence="6 8" id="KW-0067">ATP-binding</keyword>
<dbReference type="GO" id="GO:0005829">
    <property type="term" value="C:cytosol"/>
    <property type="evidence" value="ECO:0007669"/>
    <property type="project" value="TreeGrafter"/>
</dbReference>
<comment type="similarity">
    <text evidence="2 8">Belongs to the glutamate--cysteine ligase type 1 family. Type 1 subfamily.</text>
</comment>
<evidence type="ECO:0000256" key="8">
    <source>
        <dbReference type="HAMAP-Rule" id="MF_00578"/>
    </source>
</evidence>
<dbReference type="AlphaFoldDB" id="A0A3B0LZB4"/>
<dbReference type="PANTHER" id="PTHR38761">
    <property type="entry name" value="GLUTAMATE--CYSTEINE LIGASE"/>
    <property type="match status" value="1"/>
</dbReference>
<protein>
    <recommendedName>
        <fullName evidence="8">Glutamate--cysteine ligase</fullName>
        <ecNumber evidence="8">6.3.2.2</ecNumber>
    </recommendedName>
    <alternativeName>
        <fullName evidence="8">Gamma-ECS</fullName>
        <shortName evidence="8">GCS</shortName>
    </alternativeName>
    <alternativeName>
        <fullName evidence="8">Gamma-glutamylcysteine synthetase</fullName>
    </alternativeName>
</protein>
<evidence type="ECO:0000256" key="7">
    <source>
        <dbReference type="ARBA" id="ARBA00048819"/>
    </source>
</evidence>
<evidence type="ECO:0000256" key="1">
    <source>
        <dbReference type="ARBA" id="ARBA00005006"/>
    </source>
</evidence>
<dbReference type="FunFam" id="3.30.590.20:FF:000001">
    <property type="entry name" value="Glutamate--cysteine ligase"/>
    <property type="match status" value="1"/>
</dbReference>
<feature type="domain" description="Glutamate--cysteine ligase" evidence="10">
    <location>
        <begin position="12"/>
        <end position="381"/>
    </location>
</feature>